<dbReference type="InterPro" id="IPR008514">
    <property type="entry name" value="T6SS_Hcp"/>
</dbReference>
<protein>
    <submittedName>
        <fullName evidence="1">Hcp family T6SS protein CtsH1</fullName>
    </submittedName>
</protein>
<dbReference type="Gene3D" id="2.30.110.20">
    <property type="entry name" value="Hcp1-like"/>
    <property type="match status" value="1"/>
</dbReference>
<accession>A0A5E4RGN0</accession>
<dbReference type="EMBL" id="CABPSD010000001">
    <property type="protein sequence ID" value="VVD61961.1"/>
    <property type="molecule type" value="Genomic_DNA"/>
</dbReference>
<sequence>MTDRENSIEVISFSHGLNLPIDRHSGQITGTRQHSSMMIEKEFDASSPYLYQAVSKGKILQAADLHWYRINSAGREEVFFKMSLKGIKIGAVNPSMANIKLAGDFSLNPTESVSLMYDSITWCYVDGNIEHTDLWDDR</sequence>
<proteinExistence type="predicted"/>
<dbReference type="Pfam" id="PF05638">
    <property type="entry name" value="T6SS_HCP"/>
    <property type="match status" value="1"/>
</dbReference>
<dbReference type="NCBIfam" id="TIGR03344">
    <property type="entry name" value="VI_effect_Hcp1"/>
    <property type="match status" value="1"/>
</dbReference>
<evidence type="ECO:0000313" key="2">
    <source>
        <dbReference type="Proteomes" id="UP000368474"/>
    </source>
</evidence>
<dbReference type="InterPro" id="IPR052947">
    <property type="entry name" value="T6SS_Hcp1_domain"/>
</dbReference>
<evidence type="ECO:0000313" key="1">
    <source>
        <dbReference type="EMBL" id="VVD61961.1"/>
    </source>
</evidence>
<dbReference type="SUPFAM" id="SSF141452">
    <property type="entry name" value="Hcp1-like"/>
    <property type="match status" value="1"/>
</dbReference>
<dbReference type="AlphaFoldDB" id="A0A5E4RGN0"/>
<dbReference type="PANTHER" id="PTHR34319:SF6">
    <property type="entry name" value="MAJOR EXPORTED PROTEIN"/>
    <property type="match status" value="1"/>
</dbReference>
<keyword evidence="2" id="KW-1185">Reference proteome</keyword>
<dbReference type="PANTHER" id="PTHR34319">
    <property type="entry name" value="MAJOR EXPORTED PROTEIN"/>
    <property type="match status" value="1"/>
</dbReference>
<gene>
    <name evidence="1" type="ORF">PMO31116_00149</name>
</gene>
<reference evidence="1 2" key="1">
    <citation type="submission" date="2019-08" db="EMBL/GenBank/DDBJ databases">
        <authorList>
            <person name="Peeters C."/>
        </authorList>
    </citation>
    <scope>NUCLEOTIDE SEQUENCE [LARGE SCALE GENOMIC DNA]</scope>
    <source>
        <strain evidence="1 2">LMG 31116</strain>
    </source>
</reference>
<organism evidence="1 2">
    <name type="scientific">Pandoraea morbifera</name>
    <dbReference type="NCBI Taxonomy" id="2508300"/>
    <lineage>
        <taxon>Bacteria</taxon>
        <taxon>Pseudomonadati</taxon>
        <taxon>Pseudomonadota</taxon>
        <taxon>Betaproteobacteria</taxon>
        <taxon>Burkholderiales</taxon>
        <taxon>Burkholderiaceae</taxon>
        <taxon>Pandoraea</taxon>
    </lineage>
</organism>
<name>A0A5E4RGN0_9BURK</name>
<dbReference type="Proteomes" id="UP000368474">
    <property type="component" value="Unassembled WGS sequence"/>
</dbReference>
<dbReference type="InterPro" id="IPR036624">
    <property type="entry name" value="Hcp1-lik_sf"/>
</dbReference>